<reference evidence="2" key="1">
    <citation type="submission" date="2005-09" db="EMBL/GenBank/DDBJ databases">
        <title>Complete genome sequence of Clostridium kluyveri and comparative genomics of Clostridia species.</title>
        <authorList>
            <person name="Inui M."/>
            <person name="Nonaka H."/>
            <person name="Shinoda Y."/>
            <person name="Ikenaga Y."/>
            <person name="Abe M."/>
            <person name="Naito K."/>
            <person name="Vertes A.A."/>
            <person name="Yukawa H."/>
        </authorList>
    </citation>
    <scope>NUCLEOTIDE SEQUENCE [LARGE SCALE GENOMIC DNA]</scope>
    <source>
        <strain evidence="2">NBRC 12016</strain>
    </source>
</reference>
<protein>
    <recommendedName>
        <fullName evidence="3">Transposase IS4-like domain-containing protein</fullName>
    </recommendedName>
</protein>
<proteinExistence type="predicted"/>
<sequence>MVQASRHDSITTVFALQDIHNLYPDFRFGNFIADGAMDNYSTYELLNHHNILPFISLNSKTKAKFDYPHPDILCFDDKGNPICMSGIPFVNWGYSKPKGIKYHCYLGVKALEPPPECKFSDSNYGRVVYIKPDFDLRMFPPVPRHSEKFKAVFKTRTSVERPNKQIFQDYAIEEYKSQSAIIRMPLATFAVINIHLDAWIKHTGFSFIDLLQNKAAQNTC</sequence>
<dbReference type="AlphaFoldDB" id="B9DYS2"/>
<gene>
    <name evidence="1" type="ordered locus">CKR_0346</name>
</gene>
<evidence type="ECO:0000313" key="1">
    <source>
        <dbReference type="EMBL" id="BAH05397.1"/>
    </source>
</evidence>
<accession>B9DYS2</accession>
<dbReference type="KEGG" id="ckr:CKR_0346"/>
<evidence type="ECO:0008006" key="3">
    <source>
        <dbReference type="Google" id="ProtNLM"/>
    </source>
</evidence>
<name>B9DYS2_CLOK1</name>
<dbReference type="RefSeq" id="WP_012620119.1">
    <property type="nucleotide sequence ID" value="NC_011837.1"/>
</dbReference>
<evidence type="ECO:0000313" key="2">
    <source>
        <dbReference type="Proteomes" id="UP000007969"/>
    </source>
</evidence>
<dbReference type="EMBL" id="AP009049">
    <property type="protein sequence ID" value="BAH05397.1"/>
    <property type="molecule type" value="Genomic_DNA"/>
</dbReference>
<organism evidence="1 2">
    <name type="scientific">Clostridium kluyveri (strain NBRC 12016)</name>
    <dbReference type="NCBI Taxonomy" id="583346"/>
    <lineage>
        <taxon>Bacteria</taxon>
        <taxon>Bacillati</taxon>
        <taxon>Bacillota</taxon>
        <taxon>Clostridia</taxon>
        <taxon>Eubacteriales</taxon>
        <taxon>Clostridiaceae</taxon>
        <taxon>Clostridium</taxon>
    </lineage>
</organism>
<dbReference type="HOGENOM" id="CLU_1254137_0_0_9"/>
<dbReference type="Proteomes" id="UP000007969">
    <property type="component" value="Chromosome"/>
</dbReference>